<dbReference type="InterPro" id="IPR038763">
    <property type="entry name" value="DHH_sf"/>
</dbReference>
<dbReference type="Pfam" id="PF01368">
    <property type="entry name" value="DHH"/>
    <property type="match status" value="1"/>
</dbReference>
<dbReference type="Gene3D" id="3.10.310.30">
    <property type="match status" value="1"/>
</dbReference>
<dbReference type="GO" id="GO:0003676">
    <property type="term" value="F:nucleic acid binding"/>
    <property type="evidence" value="ECO:0007669"/>
    <property type="project" value="InterPro"/>
</dbReference>
<name>A0A2N1PTC9_9BACT</name>
<dbReference type="InterPro" id="IPR003156">
    <property type="entry name" value="DHHA1_dom"/>
</dbReference>
<feature type="domain" description="DHHA1" evidence="2">
    <location>
        <begin position="236"/>
        <end position="320"/>
    </location>
</feature>
<dbReference type="InterPro" id="IPR051319">
    <property type="entry name" value="Oligoribo/pAp-PDE_c-di-AMP_PDE"/>
</dbReference>
<dbReference type="EMBL" id="PGXC01000002">
    <property type="protein sequence ID" value="PKK91598.1"/>
    <property type="molecule type" value="Genomic_DNA"/>
</dbReference>
<dbReference type="PANTHER" id="PTHR47618">
    <property type="entry name" value="BIFUNCTIONAL OLIGORIBONUCLEASE AND PAP PHOSPHATASE NRNA"/>
    <property type="match status" value="1"/>
</dbReference>
<gene>
    <name evidence="3" type="ORF">CVV64_02690</name>
</gene>
<evidence type="ECO:0000259" key="1">
    <source>
        <dbReference type="Pfam" id="PF01368"/>
    </source>
</evidence>
<evidence type="ECO:0000313" key="3">
    <source>
        <dbReference type="EMBL" id="PKK91598.1"/>
    </source>
</evidence>
<reference evidence="3 4" key="1">
    <citation type="journal article" date="2017" name="ISME J.">
        <title>Potential for microbial H2 and metal transformations associated with novel bacteria and archaea in deep terrestrial subsurface sediments.</title>
        <authorList>
            <person name="Hernsdorf A.W."/>
            <person name="Amano Y."/>
            <person name="Miyakawa K."/>
            <person name="Ise K."/>
            <person name="Suzuki Y."/>
            <person name="Anantharaman K."/>
            <person name="Probst A."/>
            <person name="Burstein D."/>
            <person name="Thomas B.C."/>
            <person name="Banfield J.F."/>
        </authorList>
    </citation>
    <scope>NUCLEOTIDE SEQUENCE [LARGE SCALE GENOMIC DNA]</scope>
    <source>
        <strain evidence="3">HGW-Wallbacteria-1</strain>
    </source>
</reference>
<protein>
    <submittedName>
        <fullName evidence="3">Uncharacterized protein</fullName>
    </submittedName>
</protein>
<dbReference type="AlphaFoldDB" id="A0A2N1PTC9"/>
<dbReference type="PANTHER" id="PTHR47618:SF1">
    <property type="entry name" value="BIFUNCTIONAL OLIGORIBONUCLEASE AND PAP PHOSPHATASE NRNA"/>
    <property type="match status" value="1"/>
</dbReference>
<accession>A0A2N1PTC9</accession>
<evidence type="ECO:0000313" key="4">
    <source>
        <dbReference type="Proteomes" id="UP000233256"/>
    </source>
</evidence>
<feature type="domain" description="DDH" evidence="1">
    <location>
        <begin position="21"/>
        <end position="160"/>
    </location>
</feature>
<dbReference type="Proteomes" id="UP000233256">
    <property type="component" value="Unassembled WGS sequence"/>
</dbReference>
<dbReference type="Pfam" id="PF02272">
    <property type="entry name" value="DHHA1"/>
    <property type="match status" value="1"/>
</dbReference>
<organism evidence="3 4">
    <name type="scientific">Candidatus Wallbacteria bacterium HGW-Wallbacteria-1</name>
    <dbReference type="NCBI Taxonomy" id="2013854"/>
    <lineage>
        <taxon>Bacteria</taxon>
        <taxon>Candidatus Walliibacteriota</taxon>
    </lineage>
</organism>
<dbReference type="SUPFAM" id="SSF64182">
    <property type="entry name" value="DHH phosphoesterases"/>
    <property type="match status" value="1"/>
</dbReference>
<comment type="caution">
    <text evidence="3">The sequence shown here is derived from an EMBL/GenBank/DDBJ whole genome shotgun (WGS) entry which is preliminary data.</text>
</comment>
<proteinExistence type="predicted"/>
<sequence>MRIDMPISQVLEAIKENSDFLLAGHVRPDGDTLGCMKALGCILKSLGKEVTYVLPQELPFKYAFLFRNEEVLRWEDLKRCHQVLFALDVADEARLEAPFPISRAANLWVNIDHHEENTRFGHINLVVPGLSATGLILNDLAIQLGIKPTDAIAEAIFTAIVTDTGNYKWSSTDPQAHRVTADLMEAGLNTYTVVDRLENSRTISSVKLLGHALATLQVNETEEMAWIHITSEVIARTGAQSQEIEGITEIVRSIAPVEVALLFLQKGSGTKVSLRSKNFLDVNLIAREMGGGGHNRAAGCFVDRPIEEVMASVIARVSQALDQQRPNDHSETGGAAGIC</sequence>
<dbReference type="InterPro" id="IPR001667">
    <property type="entry name" value="DDH_dom"/>
</dbReference>
<dbReference type="Gene3D" id="3.90.1640.10">
    <property type="entry name" value="inorganic pyrophosphatase (n-terminal core)"/>
    <property type="match status" value="1"/>
</dbReference>
<evidence type="ECO:0000259" key="2">
    <source>
        <dbReference type="Pfam" id="PF02272"/>
    </source>
</evidence>